<dbReference type="STRING" id="364200.SAMN04488515_0625"/>
<keyword evidence="1" id="KW-0472">Membrane</keyword>
<evidence type="ECO:0000313" key="2">
    <source>
        <dbReference type="EMBL" id="SEW00866.1"/>
    </source>
</evidence>
<proteinExistence type="predicted"/>
<keyword evidence="3" id="KW-1185">Reference proteome</keyword>
<dbReference type="EMBL" id="FOIZ01000001">
    <property type="protein sequence ID" value="SEW00866.1"/>
    <property type="molecule type" value="Genomic_DNA"/>
</dbReference>
<accession>A0A1I0NHB3</accession>
<feature type="transmembrane region" description="Helical" evidence="1">
    <location>
        <begin position="175"/>
        <end position="202"/>
    </location>
</feature>
<evidence type="ECO:0000313" key="3">
    <source>
        <dbReference type="Proteomes" id="UP000199167"/>
    </source>
</evidence>
<name>A0A1I0NHB3_9RHOB</name>
<dbReference type="Pfam" id="PF04403">
    <property type="entry name" value="PqiA"/>
    <property type="match status" value="1"/>
</dbReference>
<feature type="transmembrane region" description="Helical" evidence="1">
    <location>
        <begin position="223"/>
        <end position="242"/>
    </location>
</feature>
<dbReference type="InterPro" id="IPR007498">
    <property type="entry name" value="PqiA-like"/>
</dbReference>
<organism evidence="2 3">
    <name type="scientific">Cognatiyoonia koreensis</name>
    <dbReference type="NCBI Taxonomy" id="364200"/>
    <lineage>
        <taxon>Bacteria</taxon>
        <taxon>Pseudomonadati</taxon>
        <taxon>Pseudomonadota</taxon>
        <taxon>Alphaproteobacteria</taxon>
        <taxon>Rhodobacterales</taxon>
        <taxon>Paracoccaceae</taxon>
        <taxon>Cognatiyoonia</taxon>
    </lineage>
</organism>
<feature type="transmembrane region" description="Helical" evidence="1">
    <location>
        <begin position="127"/>
        <end position="147"/>
    </location>
</feature>
<keyword evidence="1" id="KW-1133">Transmembrane helix</keyword>
<feature type="transmembrane region" description="Helical" evidence="1">
    <location>
        <begin position="248"/>
        <end position="265"/>
    </location>
</feature>
<evidence type="ECO:0000256" key="1">
    <source>
        <dbReference type="SAM" id="Phobius"/>
    </source>
</evidence>
<sequence>MRVFLKQRAARDNGTPACLDLNPQNAMADLAKAADNLTRITEMTNPKKPDVITRLRGGVGATLGIYGSHLPFTNAPLMSLPPLSDLVACPHCDTLHVATSLAAGEKAYCQRCGIAIMTHQPEAFARILALALTAFVLMLAAISFPFLDLDVAGNHNATSVVGAILAFNDGLAIPLAIAVAFFIIILPLTRLAALIYVIGPLVRGQRPRKGARAMFRLASRLRPWAMAEIFMVGVTVALIKVAGLATVTIGPAFWAFAGLVVITVLKDQLICRYSIWEALDT</sequence>
<dbReference type="Proteomes" id="UP000199167">
    <property type="component" value="Unassembled WGS sequence"/>
</dbReference>
<dbReference type="AlphaFoldDB" id="A0A1I0NHB3"/>
<gene>
    <name evidence="2" type="ORF">SAMN04488515_0625</name>
</gene>
<keyword evidence="1" id="KW-0812">Transmembrane</keyword>
<protein>
    <submittedName>
        <fullName evidence="2">Paraquat-inducible protein A</fullName>
    </submittedName>
</protein>
<reference evidence="2 3" key="1">
    <citation type="submission" date="2016-10" db="EMBL/GenBank/DDBJ databases">
        <authorList>
            <person name="de Groot N.N."/>
        </authorList>
    </citation>
    <scope>NUCLEOTIDE SEQUENCE [LARGE SCALE GENOMIC DNA]</scope>
    <source>
        <strain evidence="2 3">DSM 17925</strain>
    </source>
</reference>